<feature type="compositionally biased region" description="Polar residues" evidence="1">
    <location>
        <begin position="70"/>
        <end position="79"/>
    </location>
</feature>
<dbReference type="OrthoDB" id="1908944at2759"/>
<name>A0A7J7DGP6_TRIWF</name>
<dbReference type="EMBL" id="JAAARO010000007">
    <property type="protein sequence ID" value="KAF5745434.1"/>
    <property type="molecule type" value="Genomic_DNA"/>
</dbReference>
<evidence type="ECO:0000313" key="2">
    <source>
        <dbReference type="EMBL" id="KAF5745434.1"/>
    </source>
</evidence>
<dbReference type="InParanoid" id="A0A7J7DGP6"/>
<sequence length="520" mass="58456">MGFKRPFDDEEFEELPFKHSRQLDRSNKLIHFSDCYDAFQNTKISGENEVIEDKNTEVSKQAEKDLETSAPLSWVTSSSGDEDAGTGGASYSSLSPEYFEFNFPQRTFTPFEDVYSSYLDRPPKRQVPLGPNHQATLPVWSGHLQNNVEDSDYEHDVHLMGSCVIQMPDMKLPHNNDKAGSGRTNCGCIDEGSVRCVRQHLTEEREVLKKALGHEKFVTLGFYDMGEEVAHRWTEEEQRVFHEVVYSNPASLGQNFWKHLPAVFPYRTTKELVSYYFNVFILHRRAVQNRSNLLNVDSDNDEWHGNRTSREVRVSEDDDSDIDSLVDQDDQDEIGRKSHENDDDSDDDDSDNDDCDCGGGGGGDEGDKCGDAMGEDCGIVNVSDGLHVKSFGESRFDTVTSKVGGSDGVDGGFNVKHDSHISLQHGHSMVDSWCPFDAETSLPMSSVRTDHNKSLHGQLNGSRDVTRHVYLMEPCDAKVWDARYPSPTKGVDFLPTCNIIEEIFGKESWDDKTTNGGPTF</sequence>
<dbReference type="Proteomes" id="UP000593562">
    <property type="component" value="Unassembled WGS sequence"/>
</dbReference>
<evidence type="ECO:0000313" key="3">
    <source>
        <dbReference type="Proteomes" id="UP000593562"/>
    </source>
</evidence>
<proteinExistence type="predicted"/>
<feature type="compositionally biased region" description="Acidic residues" evidence="1">
    <location>
        <begin position="341"/>
        <end position="356"/>
    </location>
</feature>
<evidence type="ECO:0008006" key="4">
    <source>
        <dbReference type="Google" id="ProtNLM"/>
    </source>
</evidence>
<dbReference type="PANTHER" id="PTHR46872:SF5">
    <property type="entry name" value="MYB-LIKE DOMAIN-CONTAINING PROTEIN"/>
    <property type="match status" value="1"/>
</dbReference>
<evidence type="ECO:0000256" key="1">
    <source>
        <dbReference type="SAM" id="MobiDB-lite"/>
    </source>
</evidence>
<dbReference type="PANTHER" id="PTHR46872">
    <property type="entry name" value="DNA BINDING PROTEIN"/>
    <property type="match status" value="1"/>
</dbReference>
<comment type="caution">
    <text evidence="2">The sequence shown here is derived from an EMBL/GenBank/DDBJ whole genome shotgun (WGS) entry which is preliminary data.</text>
</comment>
<feature type="region of interest" description="Disordered" evidence="1">
    <location>
        <begin position="54"/>
        <end position="89"/>
    </location>
</feature>
<dbReference type="CDD" id="cd00167">
    <property type="entry name" value="SANT"/>
    <property type="match status" value="1"/>
</dbReference>
<accession>A0A7J7DGP6</accession>
<keyword evidence="3" id="KW-1185">Reference proteome</keyword>
<dbReference type="FunCoup" id="A0A7J7DGP6">
    <property type="interactions" value="1640"/>
</dbReference>
<dbReference type="InterPro" id="IPR001005">
    <property type="entry name" value="SANT/Myb"/>
</dbReference>
<feature type="compositionally biased region" description="Basic and acidic residues" evidence="1">
    <location>
        <begin position="54"/>
        <end position="67"/>
    </location>
</feature>
<dbReference type="AlphaFoldDB" id="A0A7J7DGP6"/>
<gene>
    <name evidence="2" type="ORF">HS088_TW07G01018</name>
</gene>
<feature type="compositionally biased region" description="Acidic residues" evidence="1">
    <location>
        <begin position="316"/>
        <end position="332"/>
    </location>
</feature>
<organism evidence="2 3">
    <name type="scientific">Tripterygium wilfordii</name>
    <name type="common">Thunder God vine</name>
    <dbReference type="NCBI Taxonomy" id="458696"/>
    <lineage>
        <taxon>Eukaryota</taxon>
        <taxon>Viridiplantae</taxon>
        <taxon>Streptophyta</taxon>
        <taxon>Embryophyta</taxon>
        <taxon>Tracheophyta</taxon>
        <taxon>Spermatophyta</taxon>
        <taxon>Magnoliopsida</taxon>
        <taxon>eudicotyledons</taxon>
        <taxon>Gunneridae</taxon>
        <taxon>Pentapetalae</taxon>
        <taxon>rosids</taxon>
        <taxon>fabids</taxon>
        <taxon>Celastrales</taxon>
        <taxon>Celastraceae</taxon>
        <taxon>Tripterygium</taxon>
    </lineage>
</organism>
<feature type="region of interest" description="Disordered" evidence="1">
    <location>
        <begin position="295"/>
        <end position="359"/>
    </location>
</feature>
<protein>
    <recommendedName>
        <fullName evidence="4">Myb-like domain-containing protein</fullName>
    </recommendedName>
</protein>
<reference evidence="2 3" key="1">
    <citation type="journal article" date="2020" name="Nat. Commun.">
        <title>Genome of Tripterygium wilfordii and identification of cytochrome P450 involved in triptolide biosynthesis.</title>
        <authorList>
            <person name="Tu L."/>
            <person name="Su P."/>
            <person name="Zhang Z."/>
            <person name="Gao L."/>
            <person name="Wang J."/>
            <person name="Hu T."/>
            <person name="Zhou J."/>
            <person name="Zhang Y."/>
            <person name="Zhao Y."/>
            <person name="Liu Y."/>
            <person name="Song Y."/>
            <person name="Tong Y."/>
            <person name="Lu Y."/>
            <person name="Yang J."/>
            <person name="Xu C."/>
            <person name="Jia M."/>
            <person name="Peters R.J."/>
            <person name="Huang L."/>
            <person name="Gao W."/>
        </authorList>
    </citation>
    <scope>NUCLEOTIDE SEQUENCE [LARGE SCALE GENOMIC DNA]</scope>
    <source>
        <strain evidence="3">cv. XIE 37</strain>
        <tissue evidence="2">Leaf</tissue>
    </source>
</reference>
<feature type="compositionally biased region" description="Basic and acidic residues" evidence="1">
    <location>
        <begin position="301"/>
        <end position="315"/>
    </location>
</feature>